<feature type="region of interest" description="Disordered" evidence="1">
    <location>
        <begin position="288"/>
        <end position="383"/>
    </location>
</feature>
<feature type="transmembrane region" description="Helical" evidence="2">
    <location>
        <begin position="149"/>
        <end position="168"/>
    </location>
</feature>
<evidence type="ECO:0000256" key="2">
    <source>
        <dbReference type="SAM" id="Phobius"/>
    </source>
</evidence>
<gene>
    <name evidence="3" type="ORF">THASP1DRAFT_31660</name>
</gene>
<keyword evidence="2" id="KW-0812">Transmembrane</keyword>
<feature type="compositionally biased region" description="Polar residues" evidence="1">
    <location>
        <begin position="299"/>
        <end position="315"/>
    </location>
</feature>
<feature type="transmembrane region" description="Helical" evidence="2">
    <location>
        <begin position="188"/>
        <end position="212"/>
    </location>
</feature>
<proteinExistence type="predicted"/>
<name>A0A4P9XMM6_9FUNG</name>
<organism evidence="3 4">
    <name type="scientific">Thamnocephalis sphaerospora</name>
    <dbReference type="NCBI Taxonomy" id="78915"/>
    <lineage>
        <taxon>Eukaryota</taxon>
        <taxon>Fungi</taxon>
        <taxon>Fungi incertae sedis</taxon>
        <taxon>Zoopagomycota</taxon>
        <taxon>Zoopagomycotina</taxon>
        <taxon>Zoopagomycetes</taxon>
        <taxon>Zoopagales</taxon>
        <taxon>Sigmoideomycetaceae</taxon>
        <taxon>Thamnocephalis</taxon>
    </lineage>
</organism>
<evidence type="ECO:0000256" key="1">
    <source>
        <dbReference type="SAM" id="MobiDB-lite"/>
    </source>
</evidence>
<evidence type="ECO:0000313" key="3">
    <source>
        <dbReference type="EMBL" id="RKP06530.1"/>
    </source>
</evidence>
<evidence type="ECO:0000313" key="4">
    <source>
        <dbReference type="Proteomes" id="UP000271241"/>
    </source>
</evidence>
<feature type="compositionally biased region" description="Polar residues" evidence="1">
    <location>
        <begin position="327"/>
        <end position="336"/>
    </location>
</feature>
<feature type="transmembrane region" description="Helical" evidence="2">
    <location>
        <begin position="232"/>
        <end position="251"/>
    </location>
</feature>
<keyword evidence="2" id="KW-0472">Membrane</keyword>
<feature type="transmembrane region" description="Helical" evidence="2">
    <location>
        <begin position="82"/>
        <end position="105"/>
    </location>
</feature>
<dbReference type="Proteomes" id="UP000271241">
    <property type="component" value="Unassembled WGS sequence"/>
</dbReference>
<dbReference type="OrthoDB" id="2256270at2759"/>
<feature type="transmembrane region" description="Helical" evidence="2">
    <location>
        <begin position="51"/>
        <end position="70"/>
    </location>
</feature>
<keyword evidence="4" id="KW-1185">Reference proteome</keyword>
<feature type="compositionally biased region" description="Basic residues" evidence="1">
    <location>
        <begin position="316"/>
        <end position="326"/>
    </location>
</feature>
<reference evidence="4" key="1">
    <citation type="journal article" date="2018" name="Nat. Microbiol.">
        <title>Leveraging single-cell genomics to expand the fungal tree of life.</title>
        <authorList>
            <person name="Ahrendt S.R."/>
            <person name="Quandt C.A."/>
            <person name="Ciobanu D."/>
            <person name="Clum A."/>
            <person name="Salamov A."/>
            <person name="Andreopoulos B."/>
            <person name="Cheng J.F."/>
            <person name="Woyke T."/>
            <person name="Pelin A."/>
            <person name="Henrissat B."/>
            <person name="Reynolds N.K."/>
            <person name="Benny G.L."/>
            <person name="Smith M.E."/>
            <person name="James T.Y."/>
            <person name="Grigoriev I.V."/>
        </authorList>
    </citation>
    <scope>NUCLEOTIDE SEQUENCE [LARGE SCALE GENOMIC DNA]</scope>
    <source>
        <strain evidence="4">RSA 1356</strain>
    </source>
</reference>
<dbReference type="AlphaFoldDB" id="A0A4P9XMM6"/>
<keyword evidence="2" id="KW-1133">Transmembrane helix</keyword>
<sequence>MTTDFRQLEVTLSSNGSPLGSWINPAGEISGFDYVMNATNMAQFRTRSYGLFLQLSIMIAIVYIFAWGTIRSSQIVRRSPHGFAAWCCLIQAAVGLGINIINVITKVSSWPICRHQIYVDAVGLCIGRITINALLLSKAYYSNGKSKRLLIAGIIAMIPEPATAYVLMGMSEYEVTDTGSCSIRYPEWFPWMYSGLDVPIHAVFSFAFILVVVRQYRALGSGAWAELRRDSIVYLAGIVIFKLFMLIVVASRVAGDATATIGLVEWVICSCLIVHQQNNVRRAFQRSRLPQSMRHRQNNSHQQSNADNEQATGSRVSHRQIVHRHTPSQTRSPTKSQFERSYAIIRQTAMQDKGDNHIELAPVNEPHSPSENSPHWRRPSEWE</sequence>
<dbReference type="EMBL" id="KZ992865">
    <property type="protein sequence ID" value="RKP06530.1"/>
    <property type="molecule type" value="Genomic_DNA"/>
</dbReference>
<protein>
    <submittedName>
        <fullName evidence="3">Uncharacterized protein</fullName>
    </submittedName>
</protein>
<accession>A0A4P9XMM6</accession>